<dbReference type="Gene3D" id="1.20.120.530">
    <property type="entry name" value="GntR ligand-binding domain-like"/>
    <property type="match status" value="1"/>
</dbReference>
<dbReference type="InterPro" id="IPR000524">
    <property type="entry name" value="Tscrpt_reg_HTH_GntR"/>
</dbReference>
<keyword evidence="1" id="KW-0805">Transcription regulation</keyword>
<dbReference type="PANTHER" id="PTHR43537">
    <property type="entry name" value="TRANSCRIPTIONAL REGULATOR, GNTR FAMILY"/>
    <property type="match status" value="1"/>
</dbReference>
<dbReference type="Gene3D" id="1.10.10.10">
    <property type="entry name" value="Winged helix-like DNA-binding domain superfamily/Winged helix DNA-binding domain"/>
    <property type="match status" value="1"/>
</dbReference>
<dbReference type="Pfam" id="PF07729">
    <property type="entry name" value="FCD"/>
    <property type="match status" value="1"/>
</dbReference>
<keyword evidence="3" id="KW-0804">Transcription</keyword>
<evidence type="ECO:0000256" key="2">
    <source>
        <dbReference type="ARBA" id="ARBA00023125"/>
    </source>
</evidence>
<dbReference type="RefSeq" id="WP_222877160.1">
    <property type="nucleotide sequence ID" value="NZ_AP023361.1"/>
</dbReference>
<dbReference type="SUPFAM" id="SSF46785">
    <property type="entry name" value="Winged helix' DNA-binding domain"/>
    <property type="match status" value="1"/>
</dbReference>
<dbReference type="SMART" id="SM00345">
    <property type="entry name" value="HTH_GNTR"/>
    <property type="match status" value="1"/>
</dbReference>
<dbReference type="GO" id="GO:0003677">
    <property type="term" value="F:DNA binding"/>
    <property type="evidence" value="ECO:0007669"/>
    <property type="project" value="UniProtKB-KW"/>
</dbReference>
<feature type="domain" description="HTH gntR-type" evidence="4">
    <location>
        <begin position="14"/>
        <end position="80"/>
    </location>
</feature>
<proteinExistence type="predicted"/>
<dbReference type="InterPro" id="IPR036390">
    <property type="entry name" value="WH_DNA-bd_sf"/>
</dbReference>
<gene>
    <name evidence="5" type="ORF">IZ6_12710</name>
</gene>
<evidence type="ECO:0000259" key="4">
    <source>
        <dbReference type="PROSITE" id="PS50949"/>
    </source>
</evidence>
<organism evidence="5 6">
    <name type="scientific">Terrihabitans soli</name>
    <dbReference type="NCBI Taxonomy" id="708113"/>
    <lineage>
        <taxon>Bacteria</taxon>
        <taxon>Pseudomonadati</taxon>
        <taxon>Pseudomonadota</taxon>
        <taxon>Alphaproteobacteria</taxon>
        <taxon>Hyphomicrobiales</taxon>
        <taxon>Terrihabitans</taxon>
    </lineage>
</organism>
<dbReference type="InterPro" id="IPR008920">
    <property type="entry name" value="TF_FadR/GntR_C"/>
</dbReference>
<dbReference type="AlphaFoldDB" id="A0A6S6QMD9"/>
<dbReference type="Pfam" id="PF00392">
    <property type="entry name" value="GntR"/>
    <property type="match status" value="1"/>
</dbReference>
<accession>A0A6S6QMD9</accession>
<name>A0A6S6QMD9_9HYPH</name>
<keyword evidence="2" id="KW-0238">DNA-binding</keyword>
<keyword evidence="6" id="KW-1185">Reference proteome</keyword>
<dbReference type="Proteomes" id="UP000515317">
    <property type="component" value="Chromosome"/>
</dbReference>
<sequence length="222" mass="24386">MTKETASEIETDSSSRVEQIFSALISGLREGKYVPGQRIRDRDIAEAFGVSRTPARDAIGRLHSRGLLEVAHGGLAVRTLSPLEVVELYTVRQILEGSAARFAAQHASDADIFAIESRVMAFGEEPDPKGRAKINRHLHRAIRDAAHNSFLVRTLDELDVALSLLPGTTYEIADRSKAAYLEHVEILKAIKARDPDAAEAAARHHIAQAQQARLSPRLSRPD</sequence>
<dbReference type="GO" id="GO:0003700">
    <property type="term" value="F:DNA-binding transcription factor activity"/>
    <property type="evidence" value="ECO:0007669"/>
    <property type="project" value="InterPro"/>
</dbReference>
<dbReference type="SUPFAM" id="SSF48008">
    <property type="entry name" value="GntR ligand-binding domain-like"/>
    <property type="match status" value="1"/>
</dbReference>
<dbReference type="KEGG" id="tso:IZ6_12710"/>
<evidence type="ECO:0000256" key="1">
    <source>
        <dbReference type="ARBA" id="ARBA00023015"/>
    </source>
</evidence>
<dbReference type="InterPro" id="IPR011711">
    <property type="entry name" value="GntR_C"/>
</dbReference>
<dbReference type="PROSITE" id="PS50949">
    <property type="entry name" value="HTH_GNTR"/>
    <property type="match status" value="1"/>
</dbReference>
<protein>
    <submittedName>
        <fullName evidence="5">GntR family transcriptional regulator</fullName>
    </submittedName>
</protein>
<dbReference type="EMBL" id="AP023361">
    <property type="protein sequence ID" value="BCJ90536.1"/>
    <property type="molecule type" value="Genomic_DNA"/>
</dbReference>
<evidence type="ECO:0000313" key="5">
    <source>
        <dbReference type="EMBL" id="BCJ90536.1"/>
    </source>
</evidence>
<evidence type="ECO:0000256" key="3">
    <source>
        <dbReference type="ARBA" id="ARBA00023163"/>
    </source>
</evidence>
<evidence type="ECO:0000313" key="6">
    <source>
        <dbReference type="Proteomes" id="UP000515317"/>
    </source>
</evidence>
<reference evidence="5 6" key="1">
    <citation type="submission" date="2020-08" db="EMBL/GenBank/DDBJ databases">
        <title>Genome sequence of Rhizobiales bacterium strain IZ6.</title>
        <authorList>
            <person name="Nakai R."/>
            <person name="Naganuma T."/>
        </authorList>
    </citation>
    <scope>NUCLEOTIDE SEQUENCE [LARGE SCALE GENOMIC DNA]</scope>
    <source>
        <strain evidence="5 6">IZ6</strain>
    </source>
</reference>
<dbReference type="SMART" id="SM00895">
    <property type="entry name" value="FCD"/>
    <property type="match status" value="1"/>
</dbReference>
<dbReference type="PANTHER" id="PTHR43537:SF49">
    <property type="entry name" value="TRANSCRIPTIONAL REGULATORY PROTEIN"/>
    <property type="match status" value="1"/>
</dbReference>
<dbReference type="InterPro" id="IPR036388">
    <property type="entry name" value="WH-like_DNA-bd_sf"/>
</dbReference>